<proteinExistence type="predicted"/>
<accession>A0A1H6WZ02</accession>
<sequence length="153" mass="15857">MEVEIVAVDPMPVASATRRTPMEEIGPAMAEGFGAVMTAIDGAGLTPAGPPLTWYPESMIEGEPLLMVVAVPIAPGVESLDGADVQVLPGGRVATGTHMGPYAGLGAAYSQLMAAIDERGLEVTGGPREIYLDDPDTTPEPELRTRIEFPVAG</sequence>
<evidence type="ECO:0000313" key="2">
    <source>
        <dbReference type="EMBL" id="SEJ22079.1"/>
    </source>
</evidence>
<gene>
    <name evidence="2" type="ORF">SAMN05421637_1206</name>
</gene>
<dbReference type="AlphaFoldDB" id="A0A1H6WZ02"/>
<feature type="domain" description="AraC effector-binding" evidence="1">
    <location>
        <begin position="1"/>
        <end position="152"/>
    </location>
</feature>
<dbReference type="Gene3D" id="3.20.80.10">
    <property type="entry name" value="Regulatory factor, effector binding domain"/>
    <property type="match status" value="1"/>
</dbReference>
<dbReference type="InterPro" id="IPR011256">
    <property type="entry name" value="Reg_factor_effector_dom_sf"/>
</dbReference>
<dbReference type="RefSeq" id="WP_052405670.1">
    <property type="nucleotide sequence ID" value="NZ_BBLU01000005.1"/>
</dbReference>
<dbReference type="Proteomes" id="UP000183315">
    <property type="component" value="Unassembled WGS sequence"/>
</dbReference>
<dbReference type="PANTHER" id="PTHR40055:SF1">
    <property type="entry name" value="TRANSCRIPTIONAL REGULATOR YGIV-RELATED"/>
    <property type="match status" value="1"/>
</dbReference>
<evidence type="ECO:0000259" key="1">
    <source>
        <dbReference type="SMART" id="SM00871"/>
    </source>
</evidence>
<name>A0A1H6WZ02_9MICO</name>
<evidence type="ECO:0000313" key="3">
    <source>
        <dbReference type="Proteomes" id="UP000183315"/>
    </source>
</evidence>
<dbReference type="InterPro" id="IPR050908">
    <property type="entry name" value="SmbC-like"/>
</dbReference>
<dbReference type="InterPro" id="IPR029442">
    <property type="entry name" value="GyrI-like"/>
</dbReference>
<dbReference type="SMART" id="SM00871">
    <property type="entry name" value="AraC_E_bind"/>
    <property type="match status" value="1"/>
</dbReference>
<dbReference type="PANTHER" id="PTHR40055">
    <property type="entry name" value="TRANSCRIPTIONAL REGULATOR YGIV-RELATED"/>
    <property type="match status" value="1"/>
</dbReference>
<dbReference type="OrthoDB" id="795001at2"/>
<dbReference type="Pfam" id="PF06445">
    <property type="entry name" value="GyrI-like"/>
    <property type="match status" value="1"/>
</dbReference>
<dbReference type="STRING" id="1043493.SAMN05421637_1206"/>
<reference evidence="3" key="1">
    <citation type="submission" date="2016-10" db="EMBL/GenBank/DDBJ databases">
        <authorList>
            <person name="Varghese N."/>
        </authorList>
    </citation>
    <scope>NUCLEOTIDE SEQUENCE [LARGE SCALE GENOMIC DNA]</scope>
    <source>
        <strain evidence="3">DSM 24868</strain>
    </source>
</reference>
<organism evidence="2 3">
    <name type="scientific">Demequina mangrovi</name>
    <dbReference type="NCBI Taxonomy" id="1043493"/>
    <lineage>
        <taxon>Bacteria</taxon>
        <taxon>Bacillati</taxon>
        <taxon>Actinomycetota</taxon>
        <taxon>Actinomycetes</taxon>
        <taxon>Micrococcales</taxon>
        <taxon>Demequinaceae</taxon>
        <taxon>Demequina</taxon>
    </lineage>
</organism>
<dbReference type="InterPro" id="IPR010499">
    <property type="entry name" value="AraC_E-bd"/>
</dbReference>
<dbReference type="EMBL" id="FNZI01000002">
    <property type="protein sequence ID" value="SEJ22079.1"/>
    <property type="molecule type" value="Genomic_DNA"/>
</dbReference>
<dbReference type="SUPFAM" id="SSF55136">
    <property type="entry name" value="Probable bacterial effector-binding domain"/>
    <property type="match status" value="1"/>
</dbReference>
<protein>
    <submittedName>
        <fullName evidence="2">Effector-binding domain-containing protein</fullName>
    </submittedName>
</protein>
<keyword evidence="3" id="KW-1185">Reference proteome</keyword>
<dbReference type="eggNOG" id="COG4978">
    <property type="taxonomic scope" value="Bacteria"/>
</dbReference>